<evidence type="ECO:0000313" key="1">
    <source>
        <dbReference type="EMBL" id="CAA6808479.1"/>
    </source>
</evidence>
<organism evidence="1">
    <name type="scientific">uncultured Thiotrichaceae bacterium</name>
    <dbReference type="NCBI Taxonomy" id="298394"/>
    <lineage>
        <taxon>Bacteria</taxon>
        <taxon>Pseudomonadati</taxon>
        <taxon>Pseudomonadota</taxon>
        <taxon>Gammaproteobacteria</taxon>
        <taxon>Thiotrichales</taxon>
        <taxon>Thiotrichaceae</taxon>
        <taxon>environmental samples</taxon>
    </lineage>
</organism>
<accession>A0A6S6SZ79</accession>
<protein>
    <submittedName>
        <fullName evidence="1">Uncharacterized protein</fullName>
    </submittedName>
</protein>
<dbReference type="EMBL" id="CACVAY010000037">
    <property type="protein sequence ID" value="CAA6808479.1"/>
    <property type="molecule type" value="Genomic_DNA"/>
</dbReference>
<name>A0A6S6SZ79_9GAMM</name>
<reference evidence="1" key="1">
    <citation type="submission" date="2020-01" db="EMBL/GenBank/DDBJ databases">
        <authorList>
            <person name="Meier V. D."/>
            <person name="Meier V D."/>
        </authorList>
    </citation>
    <scope>NUCLEOTIDE SEQUENCE</scope>
    <source>
        <strain evidence="1">HLG_WM_MAG_07</strain>
    </source>
</reference>
<proteinExistence type="predicted"/>
<sequence length="42" mass="5110">MLTSLWYISYEPEARSFYGNQLRLITRHMNTRRISDLYKVGE</sequence>
<gene>
    <name evidence="1" type="ORF">HELGO_WM12790</name>
</gene>
<dbReference type="AlphaFoldDB" id="A0A6S6SZ79"/>